<dbReference type="PANTHER" id="PTHR11778">
    <property type="entry name" value="SERYL-TRNA SYNTHETASE"/>
    <property type="match status" value="1"/>
</dbReference>
<accession>A0ABQ9F058</accession>
<sequence length="396" mass="45231">MCNQLTVKMMRNVLLMRHMIQKSYLGLHHVESSYQVCRYLLNKRHFSQNLDPPEWHRNIQLPDPELNFYYLVNNDNTKEIEKNIENRKGVSDIHKVIALWKKYHAETDKEKRDGLWKELLDEALKVPNSSNPNSPIGDESQARVVEIIGNDRVVANKLKTANVIGEELGVLSHNDIVSGDRTLHFYGGLAKLEQALIKYTLSKIIPKGFTLLTVPDMLHPAVIEKCGFPTTGVRNQVFKLNSSNHGDICFAGTAEMPLAGYFMNEVFSLDELPTRVCAVSRCYRAEVSEKKKEKGLYRTRIFTKISSASDCTDYQSRRLNIKYRNRQGDLKHVCTVNGTACAVPRIVMAVFEKFRPQVGSQVFIPPVLLPYMDLPEGETSLLPMDKHFTLHKQSRL</sequence>
<name>A0ABQ9F058_TEGGR</name>
<evidence type="ECO:0008006" key="3">
    <source>
        <dbReference type="Google" id="ProtNLM"/>
    </source>
</evidence>
<dbReference type="SUPFAM" id="SSF55681">
    <property type="entry name" value="Class II aaRS and biotin synthetases"/>
    <property type="match status" value="1"/>
</dbReference>
<gene>
    <name evidence="1" type="ORF">KUTeg_014379</name>
</gene>
<organism evidence="1 2">
    <name type="scientific">Tegillarca granosa</name>
    <name type="common">Malaysian cockle</name>
    <name type="synonym">Anadara granosa</name>
    <dbReference type="NCBI Taxonomy" id="220873"/>
    <lineage>
        <taxon>Eukaryota</taxon>
        <taxon>Metazoa</taxon>
        <taxon>Spiralia</taxon>
        <taxon>Lophotrochozoa</taxon>
        <taxon>Mollusca</taxon>
        <taxon>Bivalvia</taxon>
        <taxon>Autobranchia</taxon>
        <taxon>Pteriomorphia</taxon>
        <taxon>Arcoida</taxon>
        <taxon>Arcoidea</taxon>
        <taxon>Arcidae</taxon>
        <taxon>Tegillarca</taxon>
    </lineage>
</organism>
<evidence type="ECO:0000313" key="2">
    <source>
        <dbReference type="Proteomes" id="UP001217089"/>
    </source>
</evidence>
<reference evidence="1 2" key="1">
    <citation type="submission" date="2022-12" db="EMBL/GenBank/DDBJ databases">
        <title>Chromosome-level genome of Tegillarca granosa.</title>
        <authorList>
            <person name="Kim J."/>
        </authorList>
    </citation>
    <scope>NUCLEOTIDE SEQUENCE [LARGE SCALE GENOMIC DNA]</scope>
    <source>
        <strain evidence="1">Teg-2019</strain>
        <tissue evidence="1">Adductor muscle</tissue>
    </source>
</reference>
<dbReference type="InterPro" id="IPR002317">
    <property type="entry name" value="Ser-tRNA-ligase_type_1"/>
</dbReference>
<evidence type="ECO:0000313" key="1">
    <source>
        <dbReference type="EMBL" id="KAJ8309505.1"/>
    </source>
</evidence>
<protein>
    <recommendedName>
        <fullName evidence="3">Seryl-tRNA synthetase</fullName>
    </recommendedName>
</protein>
<dbReference type="InterPro" id="IPR045864">
    <property type="entry name" value="aa-tRNA-synth_II/BPL/LPL"/>
</dbReference>
<comment type="caution">
    <text evidence="1">The sequence shown here is derived from an EMBL/GenBank/DDBJ whole genome shotgun (WGS) entry which is preliminary data.</text>
</comment>
<proteinExistence type="predicted"/>
<keyword evidence="2" id="KW-1185">Reference proteome</keyword>
<dbReference type="EMBL" id="JARBDR010000657">
    <property type="protein sequence ID" value="KAJ8309505.1"/>
    <property type="molecule type" value="Genomic_DNA"/>
</dbReference>
<dbReference type="Gene3D" id="3.30.930.10">
    <property type="entry name" value="Bira Bifunctional Protein, Domain 2"/>
    <property type="match status" value="2"/>
</dbReference>
<dbReference type="Proteomes" id="UP001217089">
    <property type="component" value="Unassembled WGS sequence"/>
</dbReference>